<dbReference type="Pfam" id="PF02580">
    <property type="entry name" value="Tyr_Deacylase"/>
    <property type="match status" value="1"/>
</dbReference>
<protein>
    <recommendedName>
        <fullName evidence="3 6">D-aminoacyl-tRNA deacylase</fullName>
        <ecNumber evidence="2 6">3.1.1.96</ecNumber>
    </recommendedName>
</protein>
<evidence type="ECO:0000256" key="5">
    <source>
        <dbReference type="ARBA" id="ARBA00048018"/>
    </source>
</evidence>
<comment type="subcellular location">
    <subcellularLocation>
        <location evidence="6">Cytoplasm</location>
    </subcellularLocation>
</comment>
<dbReference type="RefSeq" id="XP_069212537.1">
    <property type="nucleotide sequence ID" value="XM_069348993.1"/>
</dbReference>
<organism evidence="8 9">
    <name type="scientific">Vanrija albida</name>
    <dbReference type="NCBI Taxonomy" id="181172"/>
    <lineage>
        <taxon>Eukaryota</taxon>
        <taxon>Fungi</taxon>
        <taxon>Dikarya</taxon>
        <taxon>Basidiomycota</taxon>
        <taxon>Agaricomycotina</taxon>
        <taxon>Tremellomycetes</taxon>
        <taxon>Trichosporonales</taxon>
        <taxon>Trichosporonaceae</taxon>
        <taxon>Vanrija</taxon>
    </lineage>
</organism>
<comment type="catalytic activity">
    <reaction evidence="4">
        <text>glycyl-tRNA(Ala) + H2O = tRNA(Ala) + glycine + H(+)</text>
        <dbReference type="Rhea" id="RHEA:53744"/>
        <dbReference type="Rhea" id="RHEA-COMP:9657"/>
        <dbReference type="Rhea" id="RHEA-COMP:13640"/>
        <dbReference type="ChEBI" id="CHEBI:15377"/>
        <dbReference type="ChEBI" id="CHEBI:15378"/>
        <dbReference type="ChEBI" id="CHEBI:57305"/>
        <dbReference type="ChEBI" id="CHEBI:78442"/>
        <dbReference type="ChEBI" id="CHEBI:78522"/>
        <dbReference type="EC" id="3.1.1.96"/>
    </reaction>
</comment>
<dbReference type="InterPro" id="IPR003732">
    <property type="entry name" value="Daa-tRNA_deacyls_DTD"/>
</dbReference>
<keyword evidence="6" id="KW-0820">tRNA-binding</keyword>
<gene>
    <name evidence="8" type="primary">DTD1</name>
    <name evidence="8" type="ORF">Q8F55_000340</name>
</gene>
<dbReference type="PANTHER" id="PTHR10472:SF5">
    <property type="entry name" value="D-AMINOACYL-TRNA DEACYLASE 1"/>
    <property type="match status" value="1"/>
</dbReference>
<feature type="compositionally biased region" description="Basic and acidic residues" evidence="7">
    <location>
        <begin position="169"/>
        <end position="191"/>
    </location>
</feature>
<keyword evidence="6" id="KW-0378">Hydrolase</keyword>
<sequence length="218" mass="23381">MRAVVQRVLNASVTVDGKVISSVGQGLMVLVGVERNDTPADASWIIKKVLSAKLWDDEAAGAWRRNVADIGGEVLCVSQFTLFANFKGARPDFHESMSTLPGKAAYHAFLDEIRAAYHPERIKDGEFGAMMQVALVNDGPVTVMFDSRDRQPKSRGTSGATTPTVSAEDAARAKLAARAEKKAEWERRKAAGDVPAALRAREGQKGGEGEAQEGGKAE</sequence>
<comment type="similarity">
    <text evidence="1 6">Belongs to the DTD family.</text>
</comment>
<evidence type="ECO:0000256" key="1">
    <source>
        <dbReference type="ARBA" id="ARBA00009673"/>
    </source>
</evidence>
<evidence type="ECO:0000256" key="4">
    <source>
        <dbReference type="ARBA" id="ARBA00047676"/>
    </source>
</evidence>
<proteinExistence type="inferred from homology"/>
<evidence type="ECO:0000256" key="2">
    <source>
        <dbReference type="ARBA" id="ARBA00013056"/>
    </source>
</evidence>
<dbReference type="Gene3D" id="3.50.80.10">
    <property type="entry name" value="D-tyrosyl-tRNA(Tyr) deacylase"/>
    <property type="match status" value="1"/>
</dbReference>
<dbReference type="HAMAP" id="MF_00518">
    <property type="entry name" value="Deacylase_Dtd"/>
    <property type="match status" value="1"/>
</dbReference>
<dbReference type="GeneID" id="95981383"/>
<dbReference type="PANTHER" id="PTHR10472">
    <property type="entry name" value="D-TYROSYL-TRNA TYR DEACYLASE"/>
    <property type="match status" value="1"/>
</dbReference>
<evidence type="ECO:0000256" key="6">
    <source>
        <dbReference type="RuleBase" id="RU003470"/>
    </source>
</evidence>
<reference evidence="8 9" key="1">
    <citation type="submission" date="2023-08" db="EMBL/GenBank/DDBJ databases">
        <title>Annotated Genome Sequence of Vanrija albida AlHP1.</title>
        <authorList>
            <person name="Herzog R."/>
        </authorList>
    </citation>
    <scope>NUCLEOTIDE SEQUENCE [LARGE SCALE GENOMIC DNA]</scope>
    <source>
        <strain evidence="8 9">AlHP1</strain>
    </source>
</reference>
<feature type="compositionally biased region" description="Polar residues" evidence="7">
    <location>
        <begin position="154"/>
        <end position="165"/>
    </location>
</feature>
<accession>A0ABR3QDX2</accession>
<dbReference type="NCBIfam" id="TIGR00256">
    <property type="entry name" value="D-aminoacyl-tRNA deacylase"/>
    <property type="match status" value="1"/>
</dbReference>
<keyword evidence="6" id="KW-0963">Cytoplasm</keyword>
<evidence type="ECO:0000313" key="9">
    <source>
        <dbReference type="Proteomes" id="UP001565368"/>
    </source>
</evidence>
<evidence type="ECO:0000256" key="3">
    <source>
        <dbReference type="ARBA" id="ARBA00020007"/>
    </source>
</evidence>
<feature type="region of interest" description="Disordered" evidence="7">
    <location>
        <begin position="145"/>
        <end position="218"/>
    </location>
</feature>
<dbReference type="InterPro" id="IPR023509">
    <property type="entry name" value="DTD-like_sf"/>
</dbReference>
<keyword evidence="6" id="KW-0694">RNA-binding</keyword>
<comment type="catalytic activity">
    <reaction evidence="5">
        <text>a D-aminoacyl-tRNA + H2O = a tRNA + a D-alpha-amino acid + H(+)</text>
        <dbReference type="Rhea" id="RHEA:13953"/>
        <dbReference type="Rhea" id="RHEA-COMP:10123"/>
        <dbReference type="Rhea" id="RHEA-COMP:10124"/>
        <dbReference type="ChEBI" id="CHEBI:15377"/>
        <dbReference type="ChEBI" id="CHEBI:15378"/>
        <dbReference type="ChEBI" id="CHEBI:59871"/>
        <dbReference type="ChEBI" id="CHEBI:78442"/>
        <dbReference type="ChEBI" id="CHEBI:79333"/>
        <dbReference type="EC" id="3.1.1.96"/>
    </reaction>
</comment>
<dbReference type="EMBL" id="JBBXJM010000001">
    <property type="protein sequence ID" value="KAL1412593.1"/>
    <property type="molecule type" value="Genomic_DNA"/>
</dbReference>
<dbReference type="SUPFAM" id="SSF69500">
    <property type="entry name" value="DTD-like"/>
    <property type="match status" value="1"/>
</dbReference>
<evidence type="ECO:0000256" key="7">
    <source>
        <dbReference type="SAM" id="MobiDB-lite"/>
    </source>
</evidence>
<feature type="compositionally biased region" description="Basic and acidic residues" evidence="7">
    <location>
        <begin position="199"/>
        <end position="218"/>
    </location>
</feature>
<dbReference type="Proteomes" id="UP001565368">
    <property type="component" value="Unassembled WGS sequence"/>
</dbReference>
<dbReference type="EC" id="3.1.1.96" evidence="2 6"/>
<evidence type="ECO:0000313" key="8">
    <source>
        <dbReference type="EMBL" id="KAL1412593.1"/>
    </source>
</evidence>
<name>A0ABR3QDX2_9TREE</name>
<keyword evidence="9" id="KW-1185">Reference proteome</keyword>
<comment type="caution">
    <text evidence="8">The sequence shown here is derived from an EMBL/GenBank/DDBJ whole genome shotgun (WGS) entry which is preliminary data.</text>
</comment>